<reference evidence="2 3" key="1">
    <citation type="submission" date="2018-10" db="EMBL/GenBank/DDBJ databases">
        <title>A high-quality apple genome assembly.</title>
        <authorList>
            <person name="Hu J."/>
        </authorList>
    </citation>
    <scope>NUCLEOTIDE SEQUENCE [LARGE SCALE GENOMIC DNA]</scope>
    <source>
        <strain evidence="3">cv. HFTH1</strain>
        <tissue evidence="2">Young leaf</tissue>
    </source>
</reference>
<evidence type="ECO:0000313" key="2">
    <source>
        <dbReference type="EMBL" id="RXH82321.1"/>
    </source>
</evidence>
<dbReference type="InterPro" id="IPR036038">
    <property type="entry name" value="Aminotransferase-like"/>
</dbReference>
<dbReference type="EMBL" id="RDQH01000338">
    <property type="protein sequence ID" value="RXH82321.1"/>
    <property type="molecule type" value="Genomic_DNA"/>
</dbReference>
<dbReference type="Gene3D" id="3.20.10.10">
    <property type="entry name" value="D-amino Acid Aminotransferase, subunit A, domain 2"/>
    <property type="match status" value="1"/>
</dbReference>
<organism evidence="2 3">
    <name type="scientific">Malus domestica</name>
    <name type="common">Apple</name>
    <name type="synonym">Pyrus malus</name>
    <dbReference type="NCBI Taxonomy" id="3750"/>
    <lineage>
        <taxon>Eukaryota</taxon>
        <taxon>Viridiplantae</taxon>
        <taxon>Streptophyta</taxon>
        <taxon>Embryophyta</taxon>
        <taxon>Tracheophyta</taxon>
        <taxon>Spermatophyta</taxon>
        <taxon>Magnoliopsida</taxon>
        <taxon>eudicotyledons</taxon>
        <taxon>Gunneridae</taxon>
        <taxon>Pentapetalae</taxon>
        <taxon>rosids</taxon>
        <taxon>fabids</taxon>
        <taxon>Rosales</taxon>
        <taxon>Rosaceae</taxon>
        <taxon>Amygdaloideae</taxon>
        <taxon>Maleae</taxon>
        <taxon>Malus</taxon>
    </lineage>
</organism>
<evidence type="ECO:0000256" key="1">
    <source>
        <dbReference type="ARBA" id="ARBA00009320"/>
    </source>
</evidence>
<dbReference type="Proteomes" id="UP000290289">
    <property type="component" value="Chromosome 12"/>
</dbReference>
<comment type="caution">
    <text evidence="2">The sequence shown here is derived from an EMBL/GenBank/DDBJ whole genome shotgun (WGS) entry which is preliminary data.</text>
</comment>
<dbReference type="GO" id="GO:0003824">
    <property type="term" value="F:catalytic activity"/>
    <property type="evidence" value="ECO:0007669"/>
    <property type="project" value="InterPro"/>
</dbReference>
<evidence type="ECO:0000313" key="3">
    <source>
        <dbReference type="Proteomes" id="UP000290289"/>
    </source>
</evidence>
<dbReference type="PANTHER" id="PTHR42743:SF11">
    <property type="entry name" value="AMINODEOXYCHORISMATE LYASE"/>
    <property type="match status" value="1"/>
</dbReference>
<evidence type="ECO:0008006" key="4">
    <source>
        <dbReference type="Google" id="ProtNLM"/>
    </source>
</evidence>
<proteinExistence type="inferred from homology"/>
<comment type="similarity">
    <text evidence="1">Belongs to the class-IV pyridoxal-phosphate-dependent aminotransferase family.</text>
</comment>
<dbReference type="SUPFAM" id="SSF56752">
    <property type="entry name" value="D-aminoacid aminotransferase-like PLP-dependent enzymes"/>
    <property type="match status" value="1"/>
</dbReference>
<sequence length="59" mass="6376">MDDLQVWTTGTMGELSPVVKIDGREVGDGKVGPVTRRLQIAYKELTAASGVPIPTYQET</sequence>
<dbReference type="SMR" id="A0A498ILI7"/>
<keyword evidence="3" id="KW-1185">Reference proteome</keyword>
<dbReference type="AlphaFoldDB" id="A0A498ILI7"/>
<dbReference type="GO" id="GO:0019752">
    <property type="term" value="P:carboxylic acid metabolic process"/>
    <property type="evidence" value="ECO:0007669"/>
    <property type="project" value="TreeGrafter"/>
</dbReference>
<protein>
    <recommendedName>
        <fullName evidence="4">Branched-chain amino acid aminotransferase</fullName>
    </recommendedName>
</protein>
<gene>
    <name evidence="2" type="ORF">DVH24_036662</name>
</gene>
<dbReference type="PANTHER" id="PTHR42743">
    <property type="entry name" value="AMINO-ACID AMINOTRANSFERASE"/>
    <property type="match status" value="1"/>
</dbReference>
<dbReference type="STRING" id="3750.A0A498ILI7"/>
<dbReference type="InterPro" id="IPR050571">
    <property type="entry name" value="Class-IV_PLP-Dep_Aminotrnsfr"/>
</dbReference>
<accession>A0A498ILI7</accession>
<name>A0A498ILI7_MALDO</name>
<dbReference type="InterPro" id="IPR043132">
    <property type="entry name" value="BCAT-like_C"/>
</dbReference>